<keyword evidence="2 5" id="KW-0812">Transmembrane</keyword>
<name>A0AA46BP58_9MICO</name>
<dbReference type="InterPro" id="IPR051533">
    <property type="entry name" value="WaaL-like"/>
</dbReference>
<evidence type="ECO:0000256" key="1">
    <source>
        <dbReference type="ARBA" id="ARBA00004141"/>
    </source>
</evidence>
<evidence type="ECO:0000313" key="7">
    <source>
        <dbReference type="EMBL" id="STD11635.1"/>
    </source>
</evidence>
<evidence type="ECO:0000256" key="2">
    <source>
        <dbReference type="ARBA" id="ARBA00022692"/>
    </source>
</evidence>
<feature type="transmembrane region" description="Helical" evidence="5">
    <location>
        <begin position="118"/>
        <end position="141"/>
    </location>
</feature>
<feature type="domain" description="O-antigen ligase-related" evidence="6">
    <location>
        <begin position="226"/>
        <end position="389"/>
    </location>
</feature>
<feature type="transmembrane region" description="Helical" evidence="5">
    <location>
        <begin position="28"/>
        <end position="50"/>
    </location>
</feature>
<keyword evidence="7" id="KW-0436">Ligase</keyword>
<dbReference type="EMBL" id="UFYA01000001">
    <property type="protein sequence ID" value="STD11635.1"/>
    <property type="molecule type" value="Genomic_DNA"/>
</dbReference>
<dbReference type="AlphaFoldDB" id="A0AA46BP58"/>
<protein>
    <submittedName>
        <fullName evidence="7">Lipid A core - O-antigen ligase and related enzymes</fullName>
    </submittedName>
</protein>
<feature type="transmembrane region" description="Helical" evidence="5">
    <location>
        <begin position="381"/>
        <end position="404"/>
    </location>
</feature>
<sequence>MRGEDIDEASGLLASGEFNTSRPLSVTWFSYLVAAGGACAVVFTVAGGLVSLPLHEMGLENAFLCVVAAVAFVAFISSGPRIFRPAAWAFPFFVAAFVFWSPYALARTPDVRAGELELTRLFTAFVMALAVYACTQATSVGMTSMRLGWFFGLVLSVVVAGWEIFTRQHLWISARNPFIFPEPVVVGTYINPNNFATALVAMIVGAIALAAQSRSRLFSVVVLGVVAAGCVAVVVTQSRSGVLALVVVLALEVRRRMLTRRGERSLVWRQRCADVSGRSRVLVRVACGVICCGVVAAFTVPALVARNPVMQMLVAQAGAETRRSDTLRLQLLKTAWRYLRDSGWLGSGAGSFEYLLWHDPAPATLKLTNLHNAFMELLTQYGVPIAVCYGMFVVGVLVTLAGSVRVPDTRVARYEAIGYLIALSALGVAASSALHVSTWWVMHAAAGACAWRVATHTHRLPLWGQEGAGSVDPGGKDIC</sequence>
<evidence type="ECO:0000256" key="3">
    <source>
        <dbReference type="ARBA" id="ARBA00022989"/>
    </source>
</evidence>
<comment type="subcellular location">
    <subcellularLocation>
        <location evidence="1">Membrane</location>
        <topology evidence="1">Multi-pass membrane protein</topology>
    </subcellularLocation>
</comment>
<evidence type="ECO:0000256" key="5">
    <source>
        <dbReference type="SAM" id="Phobius"/>
    </source>
</evidence>
<dbReference type="GO" id="GO:0016020">
    <property type="term" value="C:membrane"/>
    <property type="evidence" value="ECO:0007669"/>
    <property type="project" value="UniProtKB-SubCell"/>
</dbReference>
<dbReference type="Proteomes" id="UP000254118">
    <property type="component" value="Unassembled WGS sequence"/>
</dbReference>
<proteinExistence type="predicted"/>
<feature type="transmembrane region" description="Helical" evidence="5">
    <location>
        <begin position="147"/>
        <end position="165"/>
    </location>
</feature>
<organism evidence="7 8">
    <name type="scientific">Dermatophilus congolensis</name>
    <dbReference type="NCBI Taxonomy" id="1863"/>
    <lineage>
        <taxon>Bacteria</taxon>
        <taxon>Bacillati</taxon>
        <taxon>Actinomycetota</taxon>
        <taxon>Actinomycetes</taxon>
        <taxon>Micrococcales</taxon>
        <taxon>Dermatophilaceae</taxon>
        <taxon>Dermatophilus</taxon>
    </lineage>
</organism>
<feature type="transmembrane region" description="Helical" evidence="5">
    <location>
        <begin position="86"/>
        <end position="106"/>
    </location>
</feature>
<comment type="caution">
    <text evidence="7">The sequence shown here is derived from an EMBL/GenBank/DDBJ whole genome shotgun (WGS) entry which is preliminary data.</text>
</comment>
<dbReference type="RefSeq" id="WP_181816070.1">
    <property type="nucleotide sequence ID" value="NZ_UFYA01000001.1"/>
</dbReference>
<dbReference type="InterPro" id="IPR007016">
    <property type="entry name" value="O-antigen_ligase-rel_domated"/>
</dbReference>
<dbReference type="GO" id="GO:0016874">
    <property type="term" value="F:ligase activity"/>
    <property type="evidence" value="ECO:0007669"/>
    <property type="project" value="UniProtKB-KW"/>
</dbReference>
<feature type="transmembrane region" description="Helical" evidence="5">
    <location>
        <begin position="195"/>
        <end position="212"/>
    </location>
</feature>
<evidence type="ECO:0000313" key="8">
    <source>
        <dbReference type="Proteomes" id="UP000254118"/>
    </source>
</evidence>
<dbReference type="PANTHER" id="PTHR37422">
    <property type="entry name" value="TEICHURONIC ACID BIOSYNTHESIS PROTEIN TUAE"/>
    <property type="match status" value="1"/>
</dbReference>
<dbReference type="PANTHER" id="PTHR37422:SF23">
    <property type="entry name" value="TEICHURONIC ACID BIOSYNTHESIS PROTEIN TUAE"/>
    <property type="match status" value="1"/>
</dbReference>
<feature type="transmembrane region" description="Helical" evidence="5">
    <location>
        <begin position="218"/>
        <end position="251"/>
    </location>
</feature>
<feature type="transmembrane region" description="Helical" evidence="5">
    <location>
        <begin position="62"/>
        <end position="80"/>
    </location>
</feature>
<accession>A0AA46BP58</accession>
<gene>
    <name evidence="7" type="ORF">NCTC7915_01623</name>
</gene>
<feature type="transmembrane region" description="Helical" evidence="5">
    <location>
        <begin position="281"/>
        <end position="304"/>
    </location>
</feature>
<dbReference type="Pfam" id="PF04932">
    <property type="entry name" value="Wzy_C"/>
    <property type="match status" value="1"/>
</dbReference>
<keyword evidence="4 5" id="KW-0472">Membrane</keyword>
<reference evidence="7 8" key="1">
    <citation type="submission" date="2018-06" db="EMBL/GenBank/DDBJ databases">
        <authorList>
            <consortium name="Pathogen Informatics"/>
            <person name="Doyle S."/>
        </authorList>
    </citation>
    <scope>NUCLEOTIDE SEQUENCE [LARGE SCALE GENOMIC DNA]</scope>
    <source>
        <strain evidence="7 8">NCTC7915</strain>
    </source>
</reference>
<evidence type="ECO:0000256" key="4">
    <source>
        <dbReference type="ARBA" id="ARBA00023136"/>
    </source>
</evidence>
<evidence type="ECO:0000259" key="6">
    <source>
        <dbReference type="Pfam" id="PF04932"/>
    </source>
</evidence>
<keyword evidence="3 5" id="KW-1133">Transmembrane helix</keyword>
<feature type="transmembrane region" description="Helical" evidence="5">
    <location>
        <begin position="416"/>
        <end position="442"/>
    </location>
</feature>